<dbReference type="Proteomes" id="UP000327085">
    <property type="component" value="Chromosome 3"/>
</dbReference>
<feature type="compositionally biased region" description="Basic residues" evidence="1">
    <location>
        <begin position="59"/>
        <end position="68"/>
    </location>
</feature>
<protein>
    <submittedName>
        <fullName evidence="2">PREDICTED: LOW QUALITY PROTEIN H/ACA ribonucleo complex</fullName>
    </submittedName>
</protein>
<evidence type="ECO:0000313" key="3">
    <source>
        <dbReference type="Proteomes" id="UP000327085"/>
    </source>
</evidence>
<accession>A0A5E4G669</accession>
<gene>
    <name evidence="2" type="ORF">ALMOND_2B015717</name>
</gene>
<proteinExistence type="predicted"/>
<dbReference type="Gramene" id="VVA35311">
    <property type="protein sequence ID" value="VVA35311"/>
    <property type="gene ID" value="Prudul26B015717"/>
</dbReference>
<sequence>MGDDNECERDLDLLRLLPSLPLVVSSTSQPWYFSIQFSEMASDDDRTPVKAVAKGADIKKKKKKKHRHKDNDFDKDFIKPRLPPWTPLSGLSFSKTMTASMFELDTTPQWRF</sequence>
<organism evidence="2 3">
    <name type="scientific">Prunus dulcis</name>
    <name type="common">Almond</name>
    <name type="synonym">Amygdalus dulcis</name>
    <dbReference type="NCBI Taxonomy" id="3755"/>
    <lineage>
        <taxon>Eukaryota</taxon>
        <taxon>Viridiplantae</taxon>
        <taxon>Streptophyta</taxon>
        <taxon>Embryophyta</taxon>
        <taxon>Tracheophyta</taxon>
        <taxon>Spermatophyta</taxon>
        <taxon>Magnoliopsida</taxon>
        <taxon>eudicotyledons</taxon>
        <taxon>Gunneridae</taxon>
        <taxon>Pentapetalae</taxon>
        <taxon>rosids</taxon>
        <taxon>fabids</taxon>
        <taxon>Rosales</taxon>
        <taxon>Rosaceae</taxon>
        <taxon>Amygdaloideae</taxon>
        <taxon>Amygdaleae</taxon>
        <taxon>Prunus</taxon>
    </lineage>
</organism>
<evidence type="ECO:0000313" key="2">
    <source>
        <dbReference type="EMBL" id="VVA35311.1"/>
    </source>
</evidence>
<reference evidence="3" key="1">
    <citation type="journal article" date="2020" name="Plant J.">
        <title>Transposons played a major role in the diversification between the closely related almond and peach genomes: results from the almond genome sequence.</title>
        <authorList>
            <person name="Alioto T."/>
            <person name="Alexiou K.G."/>
            <person name="Bardil A."/>
            <person name="Barteri F."/>
            <person name="Castanera R."/>
            <person name="Cruz F."/>
            <person name="Dhingra A."/>
            <person name="Duval H."/>
            <person name="Fernandez I Marti A."/>
            <person name="Frias L."/>
            <person name="Galan B."/>
            <person name="Garcia J.L."/>
            <person name="Howad W."/>
            <person name="Gomez-Garrido J."/>
            <person name="Gut M."/>
            <person name="Julca I."/>
            <person name="Morata J."/>
            <person name="Puigdomenech P."/>
            <person name="Ribeca P."/>
            <person name="Rubio Cabetas M.J."/>
            <person name="Vlasova A."/>
            <person name="Wirthensohn M."/>
            <person name="Garcia-Mas J."/>
            <person name="Gabaldon T."/>
            <person name="Casacuberta J.M."/>
            <person name="Arus P."/>
        </authorList>
    </citation>
    <scope>NUCLEOTIDE SEQUENCE [LARGE SCALE GENOMIC DNA]</scope>
    <source>
        <strain evidence="3">cv. Texas</strain>
    </source>
</reference>
<feature type="region of interest" description="Disordered" evidence="1">
    <location>
        <begin position="55"/>
        <end position="75"/>
    </location>
</feature>
<dbReference type="AlphaFoldDB" id="A0A5E4G669"/>
<dbReference type="EMBL" id="CABIKO010000380">
    <property type="protein sequence ID" value="VVA35311.1"/>
    <property type="molecule type" value="Genomic_DNA"/>
</dbReference>
<evidence type="ECO:0000256" key="1">
    <source>
        <dbReference type="SAM" id="MobiDB-lite"/>
    </source>
</evidence>
<name>A0A5E4G669_PRUDU</name>
<dbReference type="InParanoid" id="A0A5E4G669"/>